<feature type="transmembrane region" description="Helical" evidence="7">
    <location>
        <begin position="91"/>
        <end position="114"/>
    </location>
</feature>
<comment type="subcellular location">
    <subcellularLocation>
        <location evidence="1 7">Cell inner membrane</location>
        <topology evidence="1 7">Multi-pass membrane protein</topology>
    </subcellularLocation>
</comment>
<evidence type="ECO:0000256" key="5">
    <source>
        <dbReference type="ARBA" id="ARBA00022989"/>
    </source>
</evidence>
<dbReference type="RefSeq" id="WP_128157764.1">
    <property type="nucleotide sequence ID" value="NZ_JBHSOM010000019.1"/>
</dbReference>
<proteinExistence type="inferred from homology"/>
<comment type="similarity">
    <text evidence="7">Belongs to the TRAP transporter large permease family.</text>
</comment>
<keyword evidence="7" id="KW-0813">Transport</keyword>
<comment type="caution">
    <text evidence="9">The sequence shown here is derived from an EMBL/GenBank/DDBJ whole genome shotgun (WGS) entry which is preliminary data.</text>
</comment>
<keyword evidence="2" id="KW-1003">Cell membrane</keyword>
<feature type="transmembrane region" description="Helical" evidence="7">
    <location>
        <begin position="321"/>
        <end position="351"/>
    </location>
</feature>
<feature type="domain" description="TRAP C4-dicarboxylate transport system permease DctM subunit" evidence="8">
    <location>
        <begin position="15"/>
        <end position="425"/>
    </location>
</feature>
<comment type="function">
    <text evidence="7">Part of the tripartite ATP-independent periplasmic (TRAP) transport system.</text>
</comment>
<feature type="transmembrane region" description="Helical" evidence="7">
    <location>
        <begin position="225"/>
        <end position="244"/>
    </location>
</feature>
<keyword evidence="6 7" id="KW-0472">Membrane</keyword>
<evidence type="ECO:0000256" key="2">
    <source>
        <dbReference type="ARBA" id="ARBA00022475"/>
    </source>
</evidence>
<feature type="transmembrane region" description="Helical" evidence="7">
    <location>
        <begin position="408"/>
        <end position="430"/>
    </location>
</feature>
<dbReference type="PANTHER" id="PTHR33362:SF5">
    <property type="entry name" value="C4-DICARBOXYLATE TRAP TRANSPORTER LARGE PERMEASE PROTEIN DCTM"/>
    <property type="match status" value="1"/>
</dbReference>
<dbReference type="NCBIfam" id="TIGR00786">
    <property type="entry name" value="dctM"/>
    <property type="match status" value="1"/>
</dbReference>
<dbReference type="AlphaFoldDB" id="A0A443LGU8"/>
<evidence type="ECO:0000259" key="8">
    <source>
        <dbReference type="Pfam" id="PF06808"/>
    </source>
</evidence>
<protein>
    <recommendedName>
        <fullName evidence="7">TRAP transporter large permease protein</fullName>
    </recommendedName>
</protein>
<accession>A0A443LGU8</accession>
<dbReference type="PANTHER" id="PTHR33362">
    <property type="entry name" value="SIALIC ACID TRAP TRANSPORTER PERMEASE PROTEIN SIAT-RELATED"/>
    <property type="match status" value="1"/>
</dbReference>
<feature type="transmembrane region" description="Helical" evidence="7">
    <location>
        <begin position="6"/>
        <end position="39"/>
    </location>
</feature>
<feature type="transmembrane region" description="Helical" evidence="7">
    <location>
        <begin position="60"/>
        <end position="85"/>
    </location>
</feature>
<reference evidence="9 10" key="2">
    <citation type="submission" date="2019-01" db="EMBL/GenBank/DDBJ databases">
        <title>Sinorhodobacter populi sp. nov. isolated from the symptomatic bark tissue of Populus euramericana canker.</title>
        <authorList>
            <person name="Xu G."/>
        </authorList>
    </citation>
    <scope>NUCLEOTIDE SEQUENCE [LARGE SCALE GENOMIC DNA]</scope>
    <source>
        <strain evidence="9 10">CGMCC 1.12963</strain>
    </source>
</reference>
<dbReference type="PIRSF" id="PIRSF006066">
    <property type="entry name" value="HI0050"/>
    <property type="match status" value="1"/>
</dbReference>
<keyword evidence="5 7" id="KW-1133">Transmembrane helix</keyword>
<dbReference type="GO" id="GO:0022857">
    <property type="term" value="F:transmembrane transporter activity"/>
    <property type="evidence" value="ECO:0007669"/>
    <property type="project" value="UniProtKB-UniRule"/>
</dbReference>
<evidence type="ECO:0000256" key="3">
    <source>
        <dbReference type="ARBA" id="ARBA00022519"/>
    </source>
</evidence>
<evidence type="ECO:0000313" key="9">
    <source>
        <dbReference type="EMBL" id="RWR48376.1"/>
    </source>
</evidence>
<comment type="caution">
    <text evidence="7">Lacks conserved residue(s) required for the propagation of feature annotation.</text>
</comment>
<dbReference type="InterPro" id="IPR010656">
    <property type="entry name" value="DctM"/>
</dbReference>
<reference evidence="10" key="1">
    <citation type="submission" date="2019-01" db="EMBL/GenBank/DDBJ databases">
        <title>Sinorhodobacter populi sp. nov. isolated from the symptomatic bark tissue of Populus euramericana canker.</title>
        <authorList>
            <person name="Li Y."/>
        </authorList>
    </citation>
    <scope>NUCLEOTIDE SEQUENCE [LARGE SCALE GENOMIC DNA]</scope>
    <source>
        <strain evidence="10">CGMCC 1.12963</strain>
    </source>
</reference>
<name>A0A443LGU8_9RHOB</name>
<keyword evidence="4 7" id="KW-0812">Transmembrane</keyword>
<keyword evidence="3 7" id="KW-0997">Cell inner membrane</keyword>
<gene>
    <name evidence="9" type="ORF">EOW66_18230</name>
</gene>
<comment type="subunit">
    <text evidence="7">The complex comprises the extracytoplasmic solute receptor protein and the two transmembrane proteins.</text>
</comment>
<evidence type="ECO:0000256" key="6">
    <source>
        <dbReference type="ARBA" id="ARBA00023136"/>
    </source>
</evidence>
<sequence length="435" mass="45329">MDNLTIGFLGLGAGLILLLLRVQIGVALGLVSFIGIGVLLNMRAAWGMLTAVPFNFVGDWNLTAIPMFLLMGFIAAETGISAGLFRAMRILLSWLPGGLAVASVGACALLSAASGSSVATSSAFARIATPEMLRYRYDAGLATGVIAASGTLGSLIPPSILMVLYGYLAEVSIAKLFMAGFLPGLLSATMFIGMIVIRCSLNPGLAPAVSESFSRRDFLDAAKEVWALPAIIVGVLVGIFVGLFSPTEAGAVGAALAIALGAARRSLSWHSLYRSGLATLASTAGIFMVVIGTTLLGKFMTLSGVPSYIASSLLAFGSTDLIVIAMVAVLYLILGCFLDSIGILLLTMPIILPVVREAGIEPIYFGILLVKLLEIGLVTPPVGLNVYIVKAALGDRVPLVSIFRGVSWFIAVDLITLALLVAFPVISLYLPSLMR</sequence>
<feature type="transmembrane region" description="Helical" evidence="7">
    <location>
        <begin position="363"/>
        <end position="388"/>
    </location>
</feature>
<dbReference type="Proteomes" id="UP000288071">
    <property type="component" value="Unassembled WGS sequence"/>
</dbReference>
<organism evidence="9 10">
    <name type="scientific">Paenirhodobacter huangdaonensis</name>
    <dbReference type="NCBI Taxonomy" id="2501515"/>
    <lineage>
        <taxon>Bacteria</taxon>
        <taxon>Pseudomonadati</taxon>
        <taxon>Pseudomonadota</taxon>
        <taxon>Alphaproteobacteria</taxon>
        <taxon>Rhodobacterales</taxon>
        <taxon>Rhodobacter group</taxon>
        <taxon>Paenirhodobacter</taxon>
    </lineage>
</organism>
<dbReference type="Pfam" id="PF06808">
    <property type="entry name" value="DctM"/>
    <property type="match status" value="1"/>
</dbReference>
<keyword evidence="10" id="KW-1185">Reference proteome</keyword>
<evidence type="ECO:0000256" key="1">
    <source>
        <dbReference type="ARBA" id="ARBA00004429"/>
    </source>
</evidence>
<dbReference type="GO" id="GO:0005886">
    <property type="term" value="C:plasma membrane"/>
    <property type="evidence" value="ECO:0007669"/>
    <property type="project" value="UniProtKB-SubCell"/>
</dbReference>
<dbReference type="EMBL" id="SAVA01000015">
    <property type="protein sequence ID" value="RWR48376.1"/>
    <property type="molecule type" value="Genomic_DNA"/>
</dbReference>
<feature type="transmembrane region" description="Helical" evidence="7">
    <location>
        <begin position="176"/>
        <end position="197"/>
    </location>
</feature>
<evidence type="ECO:0000256" key="4">
    <source>
        <dbReference type="ARBA" id="ARBA00022692"/>
    </source>
</evidence>
<feature type="transmembrane region" description="Helical" evidence="7">
    <location>
        <begin position="279"/>
        <end position="301"/>
    </location>
</feature>
<dbReference type="InterPro" id="IPR004681">
    <property type="entry name" value="TRAP_DctM"/>
</dbReference>
<evidence type="ECO:0000313" key="10">
    <source>
        <dbReference type="Proteomes" id="UP000288071"/>
    </source>
</evidence>
<evidence type="ECO:0000256" key="7">
    <source>
        <dbReference type="RuleBase" id="RU369079"/>
    </source>
</evidence>